<organism evidence="2 3">
    <name type="scientific">Panicum miliaceum</name>
    <name type="common">Proso millet</name>
    <name type="synonym">Broomcorn millet</name>
    <dbReference type="NCBI Taxonomy" id="4540"/>
    <lineage>
        <taxon>Eukaryota</taxon>
        <taxon>Viridiplantae</taxon>
        <taxon>Streptophyta</taxon>
        <taxon>Embryophyta</taxon>
        <taxon>Tracheophyta</taxon>
        <taxon>Spermatophyta</taxon>
        <taxon>Magnoliopsida</taxon>
        <taxon>Liliopsida</taxon>
        <taxon>Poales</taxon>
        <taxon>Poaceae</taxon>
        <taxon>PACMAD clade</taxon>
        <taxon>Panicoideae</taxon>
        <taxon>Panicodae</taxon>
        <taxon>Paniceae</taxon>
        <taxon>Panicinae</taxon>
        <taxon>Panicum</taxon>
        <taxon>Panicum sect. Panicum</taxon>
    </lineage>
</organism>
<accession>A0A3L6QXJ0</accession>
<comment type="caution">
    <text evidence="2">The sequence shown here is derived from an EMBL/GenBank/DDBJ whole genome shotgun (WGS) entry which is preliminary data.</text>
</comment>
<dbReference type="Proteomes" id="UP000275267">
    <property type="component" value="Unassembled WGS sequence"/>
</dbReference>
<gene>
    <name evidence="2" type="ORF">C2845_PM08G06970</name>
</gene>
<proteinExistence type="predicted"/>
<evidence type="ECO:0000256" key="1">
    <source>
        <dbReference type="SAM" id="MobiDB-lite"/>
    </source>
</evidence>
<keyword evidence="3" id="KW-1185">Reference proteome</keyword>
<sequence length="362" mass="41907">MRVFINYDVLLHMYQCCPDFVELKVSALYVDEEMASVICNSLPQLKKLEIPSSDMSASAIITFLDCLEEFEYQDISCYETSAISSIVLEKASRLSRSFSGTPSLSSESSWTARTVGSTTLTLESLVSARWITRFLLVLGCLKVESMLDPPMEQGRWMDIAGYLRRAFRYHMTYAQEVVGPAVPRDRRIWEIRWSHLELYMLPRVQHAMELASLGHVEEAAEHHRHLQQVLNGWAEEQPTPCRVQQLQGVADETGDLKFVDKVSDVHRRYRCLVCHAEIGGDLWHVRRHMRELCRASTACVRDRLKAPPGGSKKRKRRRHAERRRRRRSRAQRPQGRRAAWSRWCSCCGRCRRHRCGLMIENG</sequence>
<feature type="region of interest" description="Disordered" evidence="1">
    <location>
        <begin position="304"/>
        <end position="334"/>
    </location>
</feature>
<reference evidence="3" key="1">
    <citation type="journal article" date="2019" name="Nat. Commun.">
        <title>The genome of broomcorn millet.</title>
        <authorList>
            <person name="Zou C."/>
            <person name="Miki D."/>
            <person name="Li D."/>
            <person name="Tang Q."/>
            <person name="Xiao L."/>
            <person name="Rajput S."/>
            <person name="Deng P."/>
            <person name="Jia W."/>
            <person name="Huang R."/>
            <person name="Zhang M."/>
            <person name="Sun Y."/>
            <person name="Hu J."/>
            <person name="Fu X."/>
            <person name="Schnable P.S."/>
            <person name="Li F."/>
            <person name="Zhang H."/>
            <person name="Feng B."/>
            <person name="Zhu X."/>
            <person name="Liu R."/>
            <person name="Schnable J.C."/>
            <person name="Zhu J.-K."/>
            <person name="Zhang H."/>
        </authorList>
    </citation>
    <scope>NUCLEOTIDE SEQUENCE [LARGE SCALE GENOMIC DNA]</scope>
</reference>
<name>A0A3L6QXJ0_PANMI</name>
<feature type="compositionally biased region" description="Basic residues" evidence="1">
    <location>
        <begin position="311"/>
        <end position="330"/>
    </location>
</feature>
<evidence type="ECO:0000313" key="3">
    <source>
        <dbReference type="Proteomes" id="UP000275267"/>
    </source>
</evidence>
<dbReference type="AlphaFoldDB" id="A0A3L6QXJ0"/>
<protein>
    <submittedName>
        <fullName evidence="2">F-box/LRR-repeat protein</fullName>
    </submittedName>
</protein>
<dbReference type="EMBL" id="PQIB02000010">
    <property type="protein sequence ID" value="RLM91711.1"/>
    <property type="molecule type" value="Genomic_DNA"/>
</dbReference>
<evidence type="ECO:0000313" key="2">
    <source>
        <dbReference type="EMBL" id="RLM91711.1"/>
    </source>
</evidence>